<evidence type="ECO:0000313" key="3">
    <source>
        <dbReference type="EMBL" id="CRK14432.1"/>
    </source>
</evidence>
<gene>
    <name evidence="3" type="ORF">BN1708_002698</name>
</gene>
<feature type="region of interest" description="Disordered" evidence="1">
    <location>
        <begin position="506"/>
        <end position="531"/>
    </location>
</feature>
<feature type="compositionally biased region" description="Basic and acidic residues" evidence="1">
    <location>
        <begin position="866"/>
        <end position="875"/>
    </location>
</feature>
<feature type="region of interest" description="Disordered" evidence="1">
    <location>
        <begin position="820"/>
        <end position="875"/>
    </location>
</feature>
<sequence>MPKQYTLLGRSLPRLSTRRLSFLLVCFSIFAVLSLLISLPNALSPDAQLTRYTEHIPKIPTIKIPFAQSVLNPFKQPSHPPPRQKNDTYDESSWWADWKWLSVPFSSSLTLDEDRSLLPPLKERPPIYCYYDATIKKDDAVKDAESDLLLTWRRAWWAQGFRPVILSAAEAMQNPLYADVQRATLDPAFRADLMRWLAWENMGGGLLTYYTTLPMGSREDPLLASFRRAEYPKLTRWEKLGSGLLAGPQTEVAAVIKEILASDKAAEAKDLLAIASKNTFIIDKKPAAIAWYDANTVEGKFAKVATAIAEDPAKGLRSLNQLINSHLHTTWQNTFTSGIAVLKPLPHHSTYMVTDAWDLAEDLSQCSPSPMVASCPPNNPNCSPCVSSTPMHIGTPARYRNSSTLYTIGTVPHPYTTAVMTQMSTSITVRWIRRESPRDPWLAAATIELLGAAVGGSPRVLYFKEAVGADASTASSLWLTAEKPLTSALRDELDWHFGFVVPQGIDRGQSEAPVPGPERRPKQEHDPADGRVATEAELEAEPPLLARAVAAQHEDDDEKIVTVRGALEAWNLADTEAWRFARAFFARRVAERRGWEAEESKYAEGAGTEKGRRRGWGGRWIDDAKKDDDDDEIREKTHIPSPPLSLYHIPLFKRQSGRKVCVSIDRLDALDAVARAVRLGVSSQRRARRLDAPLGLRHGLLQGASRGPLTSALRDELDWHFGFVVPQGIDRGQSETPVPGPERRPKQEHDPADGRVATEAELEAEPPLLARAVAAQHEDDDGRIVTVRGALEAWNLADTEAWRFARAFFARRVAERRGWEAEESKYAEGAGTEKGRRRGWGGRWIDDAKKDDDDEEEIREVRRKKKLEEGKEPRD</sequence>
<dbReference type="PANTHER" id="PTHR42055">
    <property type="entry name" value="YALI0E03476P"/>
    <property type="match status" value="1"/>
</dbReference>
<keyword evidence="4" id="KW-1185">Reference proteome</keyword>
<keyword evidence="2" id="KW-1133">Transmembrane helix</keyword>
<evidence type="ECO:0000313" key="4">
    <source>
        <dbReference type="Proteomes" id="UP000044602"/>
    </source>
</evidence>
<protein>
    <submittedName>
        <fullName evidence="3">Uncharacterized protein</fullName>
    </submittedName>
</protein>
<reference evidence="3 4" key="1">
    <citation type="submission" date="2015-05" db="EMBL/GenBank/DDBJ databases">
        <authorList>
            <person name="Wang D.B."/>
            <person name="Wang M."/>
        </authorList>
    </citation>
    <scope>NUCLEOTIDE SEQUENCE [LARGE SCALE GENOMIC DNA]</scope>
    <source>
        <strain evidence="3">VL1</strain>
    </source>
</reference>
<feature type="region of interest" description="Disordered" evidence="1">
    <location>
        <begin position="602"/>
        <end position="621"/>
    </location>
</feature>
<accession>A0A0G4KXE3</accession>
<dbReference type="PANTHER" id="PTHR42055:SF1">
    <property type="entry name" value="YALI0E03476P"/>
    <property type="match status" value="1"/>
</dbReference>
<evidence type="ECO:0000256" key="2">
    <source>
        <dbReference type="SAM" id="Phobius"/>
    </source>
</evidence>
<dbReference type="AlphaFoldDB" id="A0A0G4KXE3"/>
<organism evidence="3 4">
    <name type="scientific">Verticillium longisporum</name>
    <name type="common">Verticillium dahliae var. longisporum</name>
    <dbReference type="NCBI Taxonomy" id="100787"/>
    <lineage>
        <taxon>Eukaryota</taxon>
        <taxon>Fungi</taxon>
        <taxon>Dikarya</taxon>
        <taxon>Ascomycota</taxon>
        <taxon>Pezizomycotina</taxon>
        <taxon>Sordariomycetes</taxon>
        <taxon>Hypocreomycetidae</taxon>
        <taxon>Glomerellales</taxon>
        <taxon>Plectosphaerellaceae</taxon>
        <taxon>Verticillium</taxon>
    </lineage>
</organism>
<proteinExistence type="predicted"/>
<dbReference type="EMBL" id="CVQH01005557">
    <property type="protein sequence ID" value="CRK14432.1"/>
    <property type="molecule type" value="Genomic_DNA"/>
</dbReference>
<evidence type="ECO:0000256" key="1">
    <source>
        <dbReference type="SAM" id="MobiDB-lite"/>
    </source>
</evidence>
<feature type="transmembrane region" description="Helical" evidence="2">
    <location>
        <begin position="20"/>
        <end position="39"/>
    </location>
</feature>
<feature type="compositionally biased region" description="Basic and acidic residues" evidence="1">
    <location>
        <begin position="820"/>
        <end position="834"/>
    </location>
</feature>
<dbReference type="Proteomes" id="UP000044602">
    <property type="component" value="Unassembled WGS sequence"/>
</dbReference>
<keyword evidence="2" id="KW-0472">Membrane</keyword>
<feature type="compositionally biased region" description="Basic and acidic residues" evidence="1">
    <location>
        <begin position="741"/>
        <end position="755"/>
    </location>
</feature>
<feature type="region of interest" description="Disordered" evidence="1">
    <location>
        <begin position="728"/>
        <end position="755"/>
    </location>
</feature>
<name>A0A0G4KXE3_VERLO</name>
<feature type="compositionally biased region" description="Basic and acidic residues" evidence="1">
    <location>
        <begin position="517"/>
        <end position="531"/>
    </location>
</feature>
<keyword evidence="2" id="KW-0812">Transmembrane</keyword>